<dbReference type="EMBL" id="VDMD01000011">
    <property type="protein sequence ID" value="TRM62811.1"/>
    <property type="molecule type" value="Genomic_DNA"/>
</dbReference>
<evidence type="ECO:0000256" key="8">
    <source>
        <dbReference type="ARBA" id="ARBA00023212"/>
    </source>
</evidence>
<name>A0A550CDC0_9AGAR</name>
<dbReference type="GO" id="GO:0051225">
    <property type="term" value="P:spindle assembly"/>
    <property type="evidence" value="ECO:0007669"/>
    <property type="project" value="InterPro"/>
</dbReference>
<comment type="similarity">
    <text evidence="2">Belongs to the HAUS1 family.</text>
</comment>
<evidence type="ECO:0000256" key="10">
    <source>
        <dbReference type="SAM" id="Coils"/>
    </source>
</evidence>
<dbReference type="AlphaFoldDB" id="A0A550CDC0"/>
<accession>A0A550CDC0</accession>
<keyword evidence="4" id="KW-0132">Cell division</keyword>
<dbReference type="OrthoDB" id="5372507at2759"/>
<dbReference type="GO" id="GO:0005819">
    <property type="term" value="C:spindle"/>
    <property type="evidence" value="ECO:0007669"/>
    <property type="project" value="UniProtKB-SubCell"/>
</dbReference>
<keyword evidence="7 10" id="KW-0175">Coiled coil</keyword>
<comment type="caution">
    <text evidence="11">The sequence shown here is derived from an EMBL/GenBank/DDBJ whole genome shotgun (WGS) entry which is preliminary data.</text>
</comment>
<protein>
    <submittedName>
        <fullName evidence="11">Uncharacterized protein</fullName>
    </submittedName>
</protein>
<comment type="subcellular location">
    <subcellularLocation>
        <location evidence="1">Cytoplasm</location>
        <location evidence="1">Cytoskeleton</location>
        <location evidence="1">Spindle</location>
    </subcellularLocation>
</comment>
<evidence type="ECO:0000256" key="2">
    <source>
        <dbReference type="ARBA" id="ARBA00005479"/>
    </source>
</evidence>
<dbReference type="PANTHER" id="PTHR31570">
    <property type="entry name" value="HAUS AUGMIN-LIKE COMPLEX SUBUNIT 1"/>
    <property type="match status" value="1"/>
</dbReference>
<dbReference type="GO" id="GO:0005874">
    <property type="term" value="C:microtubule"/>
    <property type="evidence" value="ECO:0007669"/>
    <property type="project" value="UniProtKB-KW"/>
</dbReference>
<proteinExistence type="inferred from homology"/>
<reference evidence="11 12" key="1">
    <citation type="journal article" date="2019" name="New Phytol.">
        <title>Comparative genomics reveals unique wood-decay strategies and fruiting body development in the Schizophyllaceae.</title>
        <authorList>
            <person name="Almasi E."/>
            <person name="Sahu N."/>
            <person name="Krizsan K."/>
            <person name="Balint B."/>
            <person name="Kovacs G.M."/>
            <person name="Kiss B."/>
            <person name="Cseklye J."/>
            <person name="Drula E."/>
            <person name="Henrissat B."/>
            <person name="Nagy I."/>
            <person name="Chovatia M."/>
            <person name="Adam C."/>
            <person name="LaButti K."/>
            <person name="Lipzen A."/>
            <person name="Riley R."/>
            <person name="Grigoriev I.V."/>
            <person name="Nagy L.G."/>
        </authorList>
    </citation>
    <scope>NUCLEOTIDE SEQUENCE [LARGE SCALE GENOMIC DNA]</scope>
    <source>
        <strain evidence="11 12">NL-1724</strain>
    </source>
</reference>
<evidence type="ECO:0000313" key="12">
    <source>
        <dbReference type="Proteomes" id="UP000320762"/>
    </source>
</evidence>
<evidence type="ECO:0000256" key="9">
    <source>
        <dbReference type="ARBA" id="ARBA00023306"/>
    </source>
</evidence>
<evidence type="ECO:0000256" key="4">
    <source>
        <dbReference type="ARBA" id="ARBA00022618"/>
    </source>
</evidence>
<evidence type="ECO:0000256" key="6">
    <source>
        <dbReference type="ARBA" id="ARBA00022776"/>
    </source>
</evidence>
<dbReference type="Proteomes" id="UP000320762">
    <property type="component" value="Unassembled WGS sequence"/>
</dbReference>
<evidence type="ECO:0000313" key="11">
    <source>
        <dbReference type="EMBL" id="TRM62811.1"/>
    </source>
</evidence>
<dbReference type="GO" id="GO:0070652">
    <property type="term" value="C:HAUS complex"/>
    <property type="evidence" value="ECO:0007669"/>
    <property type="project" value="InterPro"/>
</dbReference>
<gene>
    <name evidence="11" type="ORF">BD626DRAFT_41282</name>
</gene>
<evidence type="ECO:0000256" key="1">
    <source>
        <dbReference type="ARBA" id="ARBA00004186"/>
    </source>
</evidence>
<keyword evidence="9" id="KW-0131">Cell cycle</keyword>
<evidence type="ECO:0000256" key="5">
    <source>
        <dbReference type="ARBA" id="ARBA00022701"/>
    </source>
</evidence>
<keyword evidence="8" id="KW-0206">Cytoskeleton</keyword>
<feature type="coiled-coil region" evidence="10">
    <location>
        <begin position="61"/>
        <end position="126"/>
    </location>
</feature>
<keyword evidence="5" id="KW-0493">Microtubule</keyword>
<dbReference type="GO" id="GO:0051301">
    <property type="term" value="P:cell division"/>
    <property type="evidence" value="ECO:0007669"/>
    <property type="project" value="UniProtKB-KW"/>
</dbReference>
<organism evidence="11 12">
    <name type="scientific">Schizophyllum amplum</name>
    <dbReference type="NCBI Taxonomy" id="97359"/>
    <lineage>
        <taxon>Eukaryota</taxon>
        <taxon>Fungi</taxon>
        <taxon>Dikarya</taxon>
        <taxon>Basidiomycota</taxon>
        <taxon>Agaricomycotina</taxon>
        <taxon>Agaricomycetes</taxon>
        <taxon>Agaricomycetidae</taxon>
        <taxon>Agaricales</taxon>
        <taxon>Schizophyllaceae</taxon>
        <taxon>Schizophyllum</taxon>
    </lineage>
</organism>
<dbReference type="PANTHER" id="PTHR31570:SF1">
    <property type="entry name" value="HAUS AUGMIN-LIKE COMPLEX SUBUNIT 1"/>
    <property type="match status" value="1"/>
</dbReference>
<keyword evidence="12" id="KW-1185">Reference proteome</keyword>
<keyword evidence="6" id="KW-0498">Mitosis</keyword>
<evidence type="ECO:0000256" key="7">
    <source>
        <dbReference type="ARBA" id="ARBA00023054"/>
    </source>
</evidence>
<sequence length="202" mass="23241">MSTLEEIIPQLPEEILQRLDLLVDVAQLLGIEDITDFLSYSSALTRLSRHTLEAERSLVRLEYAEAELRAHLAEMKHEERLIEKWKTTLTEDYPDGENAQTILRRRDAVLRKAKEYKNELDRLKAQAPDPPTVTIGDIARQQEANKEREQAMKTKRAKLKAFQGLSPNLDIARGQLRQAQDEEMRLIGVRERILAKMADSVV</sequence>
<dbReference type="InterPro" id="IPR026243">
    <property type="entry name" value="HAUS1"/>
</dbReference>
<keyword evidence="3" id="KW-0963">Cytoplasm</keyword>
<dbReference type="GO" id="GO:0005829">
    <property type="term" value="C:cytosol"/>
    <property type="evidence" value="ECO:0007669"/>
    <property type="project" value="TreeGrafter"/>
</dbReference>
<dbReference type="Pfam" id="PF25762">
    <property type="entry name" value="HAUS1"/>
    <property type="match status" value="1"/>
</dbReference>
<evidence type="ECO:0000256" key="3">
    <source>
        <dbReference type="ARBA" id="ARBA00022490"/>
    </source>
</evidence>